<accession>A0A8T0LNF9</accession>
<dbReference type="Proteomes" id="UP000785171">
    <property type="component" value="Unassembled WGS sequence"/>
</dbReference>
<feature type="chain" id="PRO_5035920984" evidence="2">
    <location>
        <begin position="22"/>
        <end position="237"/>
    </location>
</feature>
<dbReference type="EMBL" id="JPWV03000411">
    <property type="protein sequence ID" value="KAG2512347.1"/>
    <property type="molecule type" value="Genomic_DNA"/>
</dbReference>
<reference evidence="3" key="1">
    <citation type="journal article" date="2015" name="Genom Data">
        <title>Genome sequences of six Phytophthora species associated with forests in New Zealand.</title>
        <authorList>
            <person name="Studholme D.J."/>
            <person name="McDougal R.L."/>
            <person name="Sambles C."/>
            <person name="Hansen E."/>
            <person name="Hardy G."/>
            <person name="Grant M."/>
            <person name="Ganley R.J."/>
            <person name="Williams N.M."/>
        </authorList>
    </citation>
    <scope>NUCLEOTIDE SEQUENCE</scope>
    <source>
        <strain evidence="3">NZFS 2646</strain>
    </source>
</reference>
<keyword evidence="2" id="KW-0732">Signal</keyword>
<dbReference type="PANTHER" id="PTHR22538">
    <property type="entry name" value="CILIA- AND FLAGELLA-ASSOCIATED PROTEIN 74"/>
    <property type="match status" value="1"/>
</dbReference>
<protein>
    <submittedName>
        <fullName evidence="3">Uncharacterized protein</fullName>
    </submittedName>
</protein>
<feature type="region of interest" description="Disordered" evidence="1">
    <location>
        <begin position="36"/>
        <end position="56"/>
    </location>
</feature>
<sequence length="237" mass="25554">MSRIVCLVVAFATLLVLTVHAAETKRGISLCTFDDDDEQQQQQQEVQQSPPDPTEEATAYMTNWPPLRLDFTVKHNSAKVFGHSNFSILANPIKAVHAANVLYDAFATFTEGSTLHEYTLVNGTAYLSSSSMDDSSASSTVKCLGWGNMEVLSLVNSLVGILNEAKPSLDSERSAKCATGKMFTAVITGSEFTVCASNSSGFTVHGSTMDIDVQYLEGRADILPPKVDAEEKNGCVK</sequence>
<comment type="caution">
    <text evidence="3">The sequence shown here is derived from an EMBL/GenBank/DDBJ whole genome shotgun (WGS) entry which is preliminary data.</text>
</comment>
<proteinExistence type="predicted"/>
<dbReference type="AlphaFoldDB" id="A0A8T0LNF9"/>
<dbReference type="PANTHER" id="PTHR22538:SF1">
    <property type="entry name" value="VWFD DOMAIN-CONTAINING PROTEIN"/>
    <property type="match status" value="1"/>
</dbReference>
<organism evidence="3 4">
    <name type="scientific">Phytophthora kernoviae</name>
    <dbReference type="NCBI Taxonomy" id="325452"/>
    <lineage>
        <taxon>Eukaryota</taxon>
        <taxon>Sar</taxon>
        <taxon>Stramenopiles</taxon>
        <taxon>Oomycota</taxon>
        <taxon>Peronosporomycetes</taxon>
        <taxon>Peronosporales</taxon>
        <taxon>Peronosporaceae</taxon>
        <taxon>Phytophthora</taxon>
    </lineage>
</organism>
<evidence type="ECO:0000313" key="3">
    <source>
        <dbReference type="EMBL" id="KAG2512347.1"/>
    </source>
</evidence>
<reference evidence="3" key="2">
    <citation type="submission" date="2020-06" db="EMBL/GenBank/DDBJ databases">
        <authorList>
            <person name="Studholme D.J."/>
        </authorList>
    </citation>
    <scope>NUCLEOTIDE SEQUENCE</scope>
    <source>
        <strain evidence="3">NZFS 2646</strain>
    </source>
</reference>
<evidence type="ECO:0000256" key="2">
    <source>
        <dbReference type="SAM" id="SignalP"/>
    </source>
</evidence>
<name>A0A8T0LNF9_9STRA</name>
<evidence type="ECO:0000256" key="1">
    <source>
        <dbReference type="SAM" id="MobiDB-lite"/>
    </source>
</evidence>
<feature type="signal peptide" evidence="2">
    <location>
        <begin position="1"/>
        <end position="21"/>
    </location>
</feature>
<feature type="non-terminal residue" evidence="3">
    <location>
        <position position="237"/>
    </location>
</feature>
<gene>
    <name evidence="3" type="ORF">JM16_008112</name>
</gene>
<evidence type="ECO:0000313" key="4">
    <source>
        <dbReference type="Proteomes" id="UP000785171"/>
    </source>
</evidence>